<feature type="compositionally biased region" description="Polar residues" evidence="1">
    <location>
        <begin position="16"/>
        <end position="27"/>
    </location>
</feature>
<dbReference type="OrthoDB" id="693185at2759"/>
<feature type="region of interest" description="Disordered" evidence="1">
    <location>
        <begin position="1280"/>
        <end position="1307"/>
    </location>
</feature>
<dbReference type="PANTHER" id="PTHR24177">
    <property type="entry name" value="CASKIN"/>
    <property type="match status" value="1"/>
</dbReference>
<feature type="region of interest" description="Disordered" evidence="1">
    <location>
        <begin position="467"/>
        <end position="616"/>
    </location>
</feature>
<accession>A0A835FVX6</accession>
<name>A0A835FVX6_9POAL</name>
<feature type="transmembrane region" description="Helical" evidence="2">
    <location>
        <begin position="50"/>
        <end position="67"/>
    </location>
</feature>
<evidence type="ECO:0000256" key="1">
    <source>
        <dbReference type="SAM" id="MobiDB-lite"/>
    </source>
</evidence>
<feature type="compositionally biased region" description="Polar residues" evidence="1">
    <location>
        <begin position="1285"/>
        <end position="1307"/>
    </location>
</feature>
<feature type="transmembrane region" description="Helical" evidence="2">
    <location>
        <begin position="852"/>
        <end position="870"/>
    </location>
</feature>
<feature type="transmembrane region" description="Helical" evidence="2">
    <location>
        <begin position="882"/>
        <end position="905"/>
    </location>
</feature>
<evidence type="ECO:0000259" key="3">
    <source>
        <dbReference type="Pfam" id="PF13962"/>
    </source>
</evidence>
<feature type="transmembrane region" description="Helical" evidence="2">
    <location>
        <begin position="1044"/>
        <end position="1061"/>
    </location>
</feature>
<feature type="transmembrane region" description="Helical" evidence="2">
    <location>
        <begin position="1222"/>
        <end position="1241"/>
    </location>
</feature>
<feature type="compositionally biased region" description="Polar residues" evidence="1">
    <location>
        <begin position="409"/>
        <end position="428"/>
    </location>
</feature>
<dbReference type="InterPro" id="IPR026961">
    <property type="entry name" value="PGG_dom"/>
</dbReference>
<dbReference type="GO" id="GO:0016020">
    <property type="term" value="C:membrane"/>
    <property type="evidence" value="ECO:0007669"/>
    <property type="project" value="TreeGrafter"/>
</dbReference>
<reference evidence="4" key="1">
    <citation type="submission" date="2020-07" db="EMBL/GenBank/DDBJ databases">
        <title>Genome sequence and genetic diversity analysis of an under-domesticated orphan crop, white fonio (Digitaria exilis).</title>
        <authorList>
            <person name="Bennetzen J.L."/>
            <person name="Chen S."/>
            <person name="Ma X."/>
            <person name="Wang X."/>
            <person name="Yssel A.E.J."/>
            <person name="Chaluvadi S.R."/>
            <person name="Johnson M."/>
            <person name="Gangashetty P."/>
            <person name="Hamidou F."/>
            <person name="Sanogo M.D."/>
            <person name="Zwaenepoel A."/>
            <person name="Wallace J."/>
            <person name="Van De Peer Y."/>
            <person name="Van Deynze A."/>
        </authorList>
    </citation>
    <scope>NUCLEOTIDE SEQUENCE</scope>
    <source>
        <tissue evidence="4">Leaves</tissue>
    </source>
</reference>
<dbReference type="Pfam" id="PF13962">
    <property type="entry name" value="PGG"/>
    <property type="match status" value="5"/>
</dbReference>
<feature type="domain" description="PGG" evidence="3">
    <location>
        <begin position="228"/>
        <end position="339"/>
    </location>
</feature>
<feature type="transmembrane region" description="Helical" evidence="2">
    <location>
        <begin position="760"/>
        <end position="777"/>
    </location>
</feature>
<dbReference type="PANTHER" id="PTHR24177:SF43">
    <property type="entry name" value="OS06G0292100 PROTEIN"/>
    <property type="match status" value="1"/>
</dbReference>
<sequence>MADFKQPEPAIALPNTAATPEQGNDCSKGSDTRQESMDSDFELLWRLRKYLVLLGILAVSVTYNSGLSPPGGFWSGNVNGPDGHSAGDPVLHAKFFLRDQVFFYCNATAFAASLVLIILLLSKNVTSRMLWLRSMQLTMILDLFSLMGAYAAGSCRALKSSIYIWVLVFAVFVYIMIHILVFISVVPKYVSGKRFVPKWLKENTQAVQCWIQSKCGFHKSQRNSPQENNLEEARKFILMLVTFAATVTYQAGLSPPGGFWAENDENKIPATSMLRSKNLARYNTFVICNSTSFVASLVTVILLLSPKLSKHGIRSRAAIVCVVVDLLGLITAYAAGSCRSVATSICVILITIVVWICFALLAGTFVHRPVADWLKKIKPDIDKYMDTISRVFSLKIHRNILRNREAGNVASSQKTGSCKTDATETESASESKHHIAYDQHVPDTKEGESHGEHQTAGKHQMVNTEEAVSGLQHALMSSSESKHHVAYDEQVSDTEEGESHGEHQTAGKHQMANTEELVSGSEHTLMSDEKSKNSNDVMYKLEEHSTQSEEKEPMSKTENPLTANTKEQSSSMDALKPTNPAAKETISKIGNSSMKFPEATNTSGNISTSEHQSTENLQHVNVKQKPSSMDDLKTTNPMDGTSIFEHESADCNQVGNMTWQSSSNNDHKITTTIMEVVDMSKDRMLTSGHNGATNDLTAVKESIYVSRKAIKDVIVEINDDTSAITNGNIEKNDESQGQDYRNGNDGGNATDEHLNKSRTYLLLLGILAVSLTYQSGLNPPGAFWSNSSTGDSILKGSDHQSYHLPGDPILEDTHHQRYISFFYLNAIAFVASLVMIVMLLHRRMSNKVIKRYALQTAMIVDLLSLTGSYVMGSCRETKNSIYISLLVCLVLAYVVIHVLIAIHVIPEWWKKTLAGKIENLSCRYIWEKKASFGHGKRNSANEMDSELQHNQSADADDKYWERRRNLLLMLAVLTATVTYQAGMNPPGGVWSDDMIKPGDPILQQNNVKRYDVFYYSNSLSFVSSVVITILLVNKESCDHGIKSYALRVCLVLGLVGLLIAYAAGSCRKERQSIYLIIIAVAVLISLVTQVLLLSSTQGTLGGKLIEPFLQLLSYIEPSQVTTPKKKDSSGQPKKKGPKKHKYLMLLAILSASITYQAGLNPPGGFWSDDDEGHVAGNPILLDMHPLRYKIFFWFNSISLMTSIVVIMFLLNRSVWKKDVPLWVLRIIMVVDLLALMTAFAAGSCRRFRTSVYVNALVIGVVVFLVILMLMSSGIANHLTPRKRSGTSPHRSCNHTLETSTPVPEQQV</sequence>
<comment type="caution">
    <text evidence="4">The sequence shown here is derived from an EMBL/GenBank/DDBJ whole genome shotgun (WGS) entry which is preliminary data.</text>
</comment>
<feature type="transmembrane region" description="Helical" evidence="2">
    <location>
        <begin position="130"/>
        <end position="150"/>
    </location>
</feature>
<keyword evidence="5" id="KW-1185">Reference proteome</keyword>
<feature type="compositionally biased region" description="Basic and acidic residues" evidence="1">
    <location>
        <begin position="525"/>
        <end position="555"/>
    </location>
</feature>
<feature type="domain" description="PGG" evidence="3">
    <location>
        <begin position="752"/>
        <end position="875"/>
    </location>
</feature>
<feature type="transmembrane region" description="Helical" evidence="2">
    <location>
        <begin position="162"/>
        <end position="186"/>
    </location>
</feature>
<feature type="transmembrane region" description="Helical" evidence="2">
    <location>
        <begin position="1142"/>
        <end position="1159"/>
    </location>
</feature>
<dbReference type="EMBL" id="JACEFO010000186">
    <property type="protein sequence ID" value="KAF8779123.1"/>
    <property type="molecule type" value="Genomic_DNA"/>
</dbReference>
<feature type="region of interest" description="Disordered" evidence="1">
    <location>
        <begin position="724"/>
        <end position="751"/>
    </location>
</feature>
<feature type="domain" description="PGG" evidence="3">
    <location>
        <begin position="1138"/>
        <end position="1245"/>
    </location>
</feature>
<feature type="transmembrane region" description="Helical" evidence="2">
    <location>
        <begin position="1253"/>
        <end position="1275"/>
    </location>
</feature>
<protein>
    <recommendedName>
        <fullName evidence="3">PGG domain-containing protein</fullName>
    </recommendedName>
</protein>
<feature type="region of interest" description="Disordered" evidence="1">
    <location>
        <begin position="1"/>
        <end position="34"/>
    </location>
</feature>
<feature type="transmembrane region" description="Helical" evidence="2">
    <location>
        <begin position="966"/>
        <end position="983"/>
    </location>
</feature>
<evidence type="ECO:0000256" key="2">
    <source>
        <dbReference type="SAM" id="Phobius"/>
    </source>
</evidence>
<feature type="region of interest" description="Disordered" evidence="1">
    <location>
        <begin position="407"/>
        <end position="436"/>
    </location>
</feature>
<evidence type="ECO:0000313" key="5">
    <source>
        <dbReference type="Proteomes" id="UP000636709"/>
    </source>
</evidence>
<keyword evidence="2" id="KW-0812">Transmembrane</keyword>
<keyword evidence="2" id="KW-1133">Transmembrane helix</keyword>
<feature type="compositionally biased region" description="Polar residues" evidence="1">
    <location>
        <begin position="556"/>
        <end position="572"/>
    </location>
</feature>
<keyword evidence="2" id="KW-0472">Membrane</keyword>
<feature type="transmembrane region" description="Helical" evidence="2">
    <location>
        <begin position="341"/>
        <end position="366"/>
    </location>
</feature>
<evidence type="ECO:0000313" key="4">
    <source>
        <dbReference type="EMBL" id="KAF8779123.1"/>
    </source>
</evidence>
<proteinExistence type="predicted"/>
<feature type="compositionally biased region" description="Polar residues" evidence="1">
    <location>
        <begin position="724"/>
        <end position="741"/>
    </location>
</feature>
<feature type="transmembrane region" description="Helical" evidence="2">
    <location>
        <begin position="1012"/>
        <end position="1032"/>
    </location>
</feature>
<dbReference type="Proteomes" id="UP000636709">
    <property type="component" value="Unassembled WGS sequence"/>
</dbReference>
<feature type="compositionally biased region" description="Polar residues" evidence="1">
    <location>
        <begin position="588"/>
        <end position="616"/>
    </location>
</feature>
<gene>
    <name evidence="4" type="ORF">HU200_002796</name>
</gene>
<feature type="transmembrane region" description="Helical" evidence="2">
    <location>
        <begin position="236"/>
        <end position="253"/>
    </location>
</feature>
<feature type="transmembrane region" description="Helical" evidence="2">
    <location>
        <begin position="1073"/>
        <end position="1093"/>
    </location>
</feature>
<feature type="transmembrane region" description="Helical" evidence="2">
    <location>
        <begin position="317"/>
        <end position="335"/>
    </location>
</feature>
<organism evidence="4 5">
    <name type="scientific">Digitaria exilis</name>
    <dbReference type="NCBI Taxonomy" id="1010633"/>
    <lineage>
        <taxon>Eukaryota</taxon>
        <taxon>Viridiplantae</taxon>
        <taxon>Streptophyta</taxon>
        <taxon>Embryophyta</taxon>
        <taxon>Tracheophyta</taxon>
        <taxon>Spermatophyta</taxon>
        <taxon>Magnoliopsida</taxon>
        <taxon>Liliopsida</taxon>
        <taxon>Poales</taxon>
        <taxon>Poaceae</taxon>
        <taxon>PACMAD clade</taxon>
        <taxon>Panicoideae</taxon>
        <taxon>Panicodae</taxon>
        <taxon>Paniceae</taxon>
        <taxon>Anthephorinae</taxon>
        <taxon>Digitaria</taxon>
    </lineage>
</organism>
<feature type="transmembrane region" description="Helical" evidence="2">
    <location>
        <begin position="818"/>
        <end position="840"/>
    </location>
</feature>
<feature type="transmembrane region" description="Helical" evidence="2">
    <location>
        <begin position="101"/>
        <end position="121"/>
    </location>
</feature>
<feature type="domain" description="PGG" evidence="3">
    <location>
        <begin position="44"/>
        <end position="156"/>
    </location>
</feature>
<feature type="transmembrane region" description="Helical" evidence="2">
    <location>
        <begin position="282"/>
        <end position="305"/>
    </location>
</feature>
<feature type="transmembrane region" description="Helical" evidence="2">
    <location>
        <begin position="1190"/>
        <end position="1210"/>
    </location>
</feature>
<feature type="domain" description="PGG" evidence="3">
    <location>
        <begin position="959"/>
        <end position="1067"/>
    </location>
</feature>